<name>A0A2I2KTA5_9ACTN</name>
<organism evidence="2 3">
    <name type="scientific">Frankia canadensis</name>
    <dbReference type="NCBI Taxonomy" id="1836972"/>
    <lineage>
        <taxon>Bacteria</taxon>
        <taxon>Bacillati</taxon>
        <taxon>Actinomycetota</taxon>
        <taxon>Actinomycetes</taxon>
        <taxon>Frankiales</taxon>
        <taxon>Frankiaceae</taxon>
        <taxon>Frankia</taxon>
    </lineage>
</organism>
<dbReference type="AlphaFoldDB" id="A0A2I2KTA5"/>
<keyword evidence="3" id="KW-1185">Reference proteome</keyword>
<feature type="compositionally biased region" description="Basic and acidic residues" evidence="1">
    <location>
        <begin position="33"/>
        <end position="42"/>
    </location>
</feature>
<feature type="region of interest" description="Disordered" evidence="1">
    <location>
        <begin position="1"/>
        <end position="51"/>
    </location>
</feature>
<protein>
    <recommendedName>
        <fullName evidence="4">DUF1015 domain-containing protein</fullName>
    </recommendedName>
</protein>
<dbReference type="PANTHER" id="PTHR36454">
    <property type="entry name" value="LMO2823 PROTEIN"/>
    <property type="match status" value="1"/>
</dbReference>
<dbReference type="PANTHER" id="PTHR36454:SF1">
    <property type="entry name" value="DUF1015 DOMAIN-CONTAINING PROTEIN"/>
    <property type="match status" value="1"/>
</dbReference>
<dbReference type="EMBL" id="FZMO01000212">
    <property type="protein sequence ID" value="SNQ48890.1"/>
    <property type="molecule type" value="Genomic_DNA"/>
</dbReference>
<evidence type="ECO:0008006" key="4">
    <source>
        <dbReference type="Google" id="ProtNLM"/>
    </source>
</evidence>
<sequence length="521" mass="55053">MITFGAARRATAGPRHAHTVREQSARSCLDGGDAARRDHHGAETACPVGRSSRRVGRASAIRSYDARMENADTPVPVPAGLVLAPVRAARFPVSGAALAARTSPPYDVIDDAERASLWQRDEHNVVRLILPGDDYDSADRLLREWLDTGVLLRDETASLHVCEEEQDGHVQRGLIGAVALADPEAGIILPHENTMTGPVTDRLALTRATRANLEPIFLLYAGGGETSRVVAELVTTPARVETTTDDGVTHRLWTIDDPAVLATVAADLLPRHAVIADGHHRYATYRQYQAERHAAGDGPGPWDFGLAFLVDATVSGPRVHAIHRAVAGLRLDDAVRRAAAAFSVRHLAGPDTARVEASGAGAPVRTPGIGIATGIGRASSAAVDPRRLLEMLADAGRDGHAFAVTDGVSAYLLSEPSPELLARSLPAQRSAAFRRLDVTVAHLALIVDVWGLADTVEVVGYHHDAAAAIAAAAAGGGTALLLNPTPVTDVTAVAEAGERMPRKSTLFTPKPRTGLLLRPLD</sequence>
<dbReference type="Pfam" id="PF06245">
    <property type="entry name" value="DUF1015"/>
    <property type="match status" value="1"/>
</dbReference>
<reference evidence="2 3" key="1">
    <citation type="submission" date="2017-06" db="EMBL/GenBank/DDBJ databases">
        <authorList>
            <person name="Kim H.J."/>
            <person name="Triplett B.A."/>
        </authorList>
    </citation>
    <scope>NUCLEOTIDE SEQUENCE [LARGE SCALE GENOMIC DNA]</scope>
    <source>
        <strain evidence="2">FRACA_ARgP5</strain>
    </source>
</reference>
<evidence type="ECO:0000313" key="3">
    <source>
        <dbReference type="Proteomes" id="UP000234331"/>
    </source>
</evidence>
<accession>A0A2I2KTA5</accession>
<dbReference type="Proteomes" id="UP000234331">
    <property type="component" value="Unassembled WGS sequence"/>
</dbReference>
<gene>
    <name evidence="2" type="ORF">FRACA_290003</name>
</gene>
<evidence type="ECO:0000256" key="1">
    <source>
        <dbReference type="SAM" id="MobiDB-lite"/>
    </source>
</evidence>
<dbReference type="InterPro" id="IPR008323">
    <property type="entry name" value="UCP033563"/>
</dbReference>
<evidence type="ECO:0000313" key="2">
    <source>
        <dbReference type="EMBL" id="SNQ48890.1"/>
    </source>
</evidence>
<proteinExistence type="predicted"/>